<organism evidence="1 2">
    <name type="scientific">Halolamina litorea</name>
    <dbReference type="NCBI Taxonomy" id="1515593"/>
    <lineage>
        <taxon>Archaea</taxon>
        <taxon>Methanobacteriati</taxon>
        <taxon>Methanobacteriota</taxon>
        <taxon>Stenosarchaea group</taxon>
        <taxon>Halobacteria</taxon>
        <taxon>Halobacteriales</taxon>
        <taxon>Haloferacaceae</taxon>
    </lineage>
</organism>
<dbReference type="InterPro" id="IPR055808">
    <property type="entry name" value="DUF7384"/>
</dbReference>
<evidence type="ECO:0008006" key="3">
    <source>
        <dbReference type="Google" id="ProtNLM"/>
    </source>
</evidence>
<evidence type="ECO:0000313" key="2">
    <source>
        <dbReference type="Proteomes" id="UP001597139"/>
    </source>
</evidence>
<name>A0ABD6BMH1_9EURY</name>
<sequence>MSEEPSPARIVADSDVLAADLLVGGAARDCLDHVRAHSWLTLVASDPLLDDAEAVIERLADAHLAADWRERIEERREPVDQPEGDHPALASAYHGGAMHVLSFDERLTGAKGNTMVRDRFEVAVRTPEAFTALFDPAKLYPEVGDGEYPGPDRDPRA</sequence>
<evidence type="ECO:0000313" key="1">
    <source>
        <dbReference type="EMBL" id="MFD1566050.1"/>
    </source>
</evidence>
<dbReference type="RefSeq" id="WP_267645294.1">
    <property type="nucleotide sequence ID" value="NZ_JANHGR010000001.1"/>
</dbReference>
<dbReference type="EMBL" id="JBHUCZ010000001">
    <property type="protein sequence ID" value="MFD1566050.1"/>
    <property type="molecule type" value="Genomic_DNA"/>
</dbReference>
<dbReference type="Pfam" id="PF24109">
    <property type="entry name" value="DUF7384"/>
    <property type="match status" value="1"/>
</dbReference>
<reference evidence="1 2" key="1">
    <citation type="journal article" date="2019" name="Int. J. Syst. Evol. Microbiol.">
        <title>The Global Catalogue of Microorganisms (GCM) 10K type strain sequencing project: providing services to taxonomists for standard genome sequencing and annotation.</title>
        <authorList>
            <consortium name="The Broad Institute Genomics Platform"/>
            <consortium name="The Broad Institute Genome Sequencing Center for Infectious Disease"/>
            <person name="Wu L."/>
            <person name="Ma J."/>
        </authorList>
    </citation>
    <scope>NUCLEOTIDE SEQUENCE [LARGE SCALE GENOMIC DNA]</scope>
    <source>
        <strain evidence="1 2">CGMCC 1.12859</strain>
    </source>
</reference>
<proteinExistence type="predicted"/>
<protein>
    <recommendedName>
        <fullName evidence="3">PIN domain-containing protein</fullName>
    </recommendedName>
</protein>
<dbReference type="AlphaFoldDB" id="A0ABD6BMH1"/>
<dbReference type="Proteomes" id="UP001597139">
    <property type="component" value="Unassembled WGS sequence"/>
</dbReference>
<keyword evidence="2" id="KW-1185">Reference proteome</keyword>
<comment type="caution">
    <text evidence="1">The sequence shown here is derived from an EMBL/GenBank/DDBJ whole genome shotgun (WGS) entry which is preliminary data.</text>
</comment>
<accession>A0ABD6BMH1</accession>
<gene>
    <name evidence="1" type="ORF">ACFSAU_00945</name>
</gene>